<dbReference type="Pfam" id="PF00581">
    <property type="entry name" value="Rhodanese"/>
    <property type="match status" value="2"/>
</dbReference>
<dbReference type="InterPro" id="IPR036873">
    <property type="entry name" value="Rhodanese-like_dom_sf"/>
</dbReference>
<evidence type="ECO:0000256" key="1">
    <source>
        <dbReference type="ARBA" id="ARBA00022737"/>
    </source>
</evidence>
<gene>
    <name evidence="4" type="ORF">KZZ10_02820</name>
</gene>
<evidence type="ECO:0000256" key="2">
    <source>
        <dbReference type="SAM" id="SignalP"/>
    </source>
</evidence>
<evidence type="ECO:0000313" key="5">
    <source>
        <dbReference type="Proteomes" id="UP000739565"/>
    </source>
</evidence>
<feature type="domain" description="Rhodanese" evidence="3">
    <location>
        <begin position="34"/>
        <end position="145"/>
    </location>
</feature>
<dbReference type="SUPFAM" id="SSF52821">
    <property type="entry name" value="Rhodanese/Cell cycle control phosphatase"/>
    <property type="match status" value="2"/>
</dbReference>
<keyword evidence="2" id="KW-0732">Signal</keyword>
<dbReference type="EMBL" id="JAHXRI010000004">
    <property type="protein sequence ID" value="MBZ1349567.1"/>
    <property type="molecule type" value="Genomic_DNA"/>
</dbReference>
<dbReference type="PROSITE" id="PS50206">
    <property type="entry name" value="RHODANESE_3"/>
    <property type="match status" value="2"/>
</dbReference>
<keyword evidence="1" id="KW-0677">Repeat</keyword>
<dbReference type="Gene3D" id="3.40.250.10">
    <property type="entry name" value="Rhodanese-like domain"/>
    <property type="match status" value="2"/>
</dbReference>
<dbReference type="PANTHER" id="PTHR43855:SF1">
    <property type="entry name" value="THIOSULFATE SULFURTRANSFERASE"/>
    <property type="match status" value="1"/>
</dbReference>
<evidence type="ECO:0000259" key="3">
    <source>
        <dbReference type="PROSITE" id="PS50206"/>
    </source>
</evidence>
<dbReference type="CDD" id="cd01448">
    <property type="entry name" value="TST_Repeat_1"/>
    <property type="match status" value="1"/>
</dbReference>
<comment type="caution">
    <text evidence="4">The sequence shown here is derived from an EMBL/GenBank/DDBJ whole genome shotgun (WGS) entry which is preliminary data.</text>
</comment>
<feature type="chain" id="PRO_5037062648" evidence="2">
    <location>
        <begin position="20"/>
        <end position="310"/>
    </location>
</feature>
<reference evidence="4" key="1">
    <citation type="submission" date="2021-07" db="EMBL/GenBank/DDBJ databases">
        <title>New genus and species of the family Alcaligenaceae.</title>
        <authorList>
            <person name="Hahn M.W."/>
        </authorList>
    </citation>
    <scope>NUCLEOTIDE SEQUENCE</scope>
    <source>
        <strain evidence="4">LF4-65</strain>
    </source>
</reference>
<feature type="signal peptide" evidence="2">
    <location>
        <begin position="1"/>
        <end position="19"/>
    </location>
</feature>
<sequence>MKKIALAVMALFASFSVWAAEPLLNPQAVKAAQADAKTRVLDIRDPKSYAANHIPGALNAPYGSWRGPESNPGELPSVEKLAANVQRLGITPDTHVIVVSSGANDTDFGAAARVYWTLKVLGVKNLSVLNGGLKAWQAAGLSLDNQPVSVQPSTFSPKIDQSMIATREDVINSTKTGKTLLVDARPAAFYDGSTRHQVAKTPGTLKGAVNVEHSTWFEPKSSLVVSASEAKKLAAATPLKDDTETISFCNTGHWAATNWFVMSELVGQKNVKLYAGSMVDWTRSDSPLPMDNVPNRVRQLLIDFQLYTSK</sequence>
<feature type="domain" description="Rhodanese" evidence="3">
    <location>
        <begin position="175"/>
        <end position="286"/>
    </location>
</feature>
<dbReference type="AlphaFoldDB" id="A0A953T493"/>
<dbReference type="SMART" id="SM00450">
    <property type="entry name" value="RHOD"/>
    <property type="match status" value="2"/>
</dbReference>
<organism evidence="4 5">
    <name type="scientific">Zwartia hollandica</name>
    <dbReference type="NCBI Taxonomy" id="324606"/>
    <lineage>
        <taxon>Bacteria</taxon>
        <taxon>Pseudomonadati</taxon>
        <taxon>Pseudomonadota</taxon>
        <taxon>Betaproteobacteria</taxon>
        <taxon>Burkholderiales</taxon>
        <taxon>Alcaligenaceae</taxon>
        <taxon>Zwartia</taxon>
    </lineage>
</organism>
<dbReference type="InterPro" id="IPR051126">
    <property type="entry name" value="Thiosulfate_sulfurtransferase"/>
</dbReference>
<dbReference type="InterPro" id="IPR001763">
    <property type="entry name" value="Rhodanese-like_dom"/>
</dbReference>
<dbReference type="PANTHER" id="PTHR43855">
    <property type="entry name" value="THIOSULFATE SULFURTRANSFERASE"/>
    <property type="match status" value="1"/>
</dbReference>
<proteinExistence type="predicted"/>
<name>A0A953T493_9BURK</name>
<dbReference type="RefSeq" id="WP_259659985.1">
    <property type="nucleotide sequence ID" value="NZ_JAHXRI010000004.1"/>
</dbReference>
<evidence type="ECO:0000313" key="4">
    <source>
        <dbReference type="EMBL" id="MBZ1349567.1"/>
    </source>
</evidence>
<accession>A0A953T493</accession>
<keyword evidence="5" id="KW-1185">Reference proteome</keyword>
<dbReference type="Proteomes" id="UP000739565">
    <property type="component" value="Unassembled WGS sequence"/>
</dbReference>
<protein>
    <submittedName>
        <fullName evidence="4">Sulfurtransferase</fullName>
    </submittedName>
</protein>